<feature type="compositionally biased region" description="Low complexity" evidence="13">
    <location>
        <begin position="286"/>
        <end position="297"/>
    </location>
</feature>
<keyword evidence="16" id="KW-1185">Reference proteome</keyword>
<dbReference type="AlphaFoldDB" id="A0AAV3P8M7"/>
<keyword evidence="7" id="KW-0809">Transit peptide</keyword>
<keyword evidence="10" id="KW-0793">Thylakoid</keyword>
<evidence type="ECO:0000256" key="5">
    <source>
        <dbReference type="ARBA" id="ARBA00022692"/>
    </source>
</evidence>
<dbReference type="Gene3D" id="1.20.5.3310">
    <property type="match status" value="1"/>
</dbReference>
<keyword evidence="3" id="KW-0150">Chloroplast</keyword>
<evidence type="ECO:0000256" key="2">
    <source>
        <dbReference type="ARBA" id="ARBA00022448"/>
    </source>
</evidence>
<evidence type="ECO:0000256" key="9">
    <source>
        <dbReference type="ARBA" id="ARBA00023010"/>
    </source>
</evidence>
<feature type="compositionally biased region" description="Basic and acidic residues" evidence="13">
    <location>
        <begin position="192"/>
        <end position="210"/>
    </location>
</feature>
<dbReference type="Pfam" id="PF02416">
    <property type="entry name" value="TatA_B_E"/>
    <property type="match status" value="1"/>
</dbReference>
<comment type="subcellular location">
    <subcellularLocation>
        <location evidence="1">Plastid</location>
        <location evidence="1">Chloroplast thylakoid membrane</location>
        <topology evidence="1">Single-pass membrane protein</topology>
    </subcellularLocation>
</comment>
<dbReference type="Proteomes" id="UP001454036">
    <property type="component" value="Unassembled WGS sequence"/>
</dbReference>
<keyword evidence="11 14" id="KW-0472">Membrane</keyword>
<feature type="compositionally biased region" description="Polar residues" evidence="13">
    <location>
        <begin position="167"/>
        <end position="180"/>
    </location>
</feature>
<dbReference type="NCBIfam" id="TIGR01411">
    <property type="entry name" value="tatAE"/>
    <property type="match status" value="1"/>
</dbReference>
<comment type="caution">
    <text evidence="15">The sequence shown here is derived from an EMBL/GenBank/DDBJ whole genome shotgun (WGS) entry which is preliminary data.</text>
</comment>
<dbReference type="GO" id="GO:0006886">
    <property type="term" value="P:intracellular protein transport"/>
    <property type="evidence" value="ECO:0007669"/>
    <property type="project" value="UniProtKB-ARBA"/>
</dbReference>
<evidence type="ECO:0000256" key="4">
    <source>
        <dbReference type="ARBA" id="ARBA00022640"/>
    </source>
</evidence>
<feature type="compositionally biased region" description="Polar residues" evidence="13">
    <location>
        <begin position="147"/>
        <end position="156"/>
    </location>
</feature>
<evidence type="ECO:0000256" key="12">
    <source>
        <dbReference type="ARBA" id="ARBA00025340"/>
    </source>
</evidence>
<evidence type="ECO:0000313" key="15">
    <source>
        <dbReference type="EMBL" id="GAA0147482.1"/>
    </source>
</evidence>
<keyword evidence="9" id="KW-0811">Translocation</keyword>
<dbReference type="PANTHER" id="PTHR33162">
    <property type="entry name" value="SEC-INDEPENDENT PROTEIN TRANSLOCASE PROTEIN TATA, CHLOROPLASTIC"/>
    <property type="match status" value="1"/>
</dbReference>
<evidence type="ECO:0000256" key="1">
    <source>
        <dbReference type="ARBA" id="ARBA00004581"/>
    </source>
</evidence>
<evidence type="ECO:0000256" key="8">
    <source>
        <dbReference type="ARBA" id="ARBA00022989"/>
    </source>
</evidence>
<gene>
    <name evidence="15" type="ORF">LIER_07170</name>
</gene>
<evidence type="ECO:0000256" key="10">
    <source>
        <dbReference type="ARBA" id="ARBA00023078"/>
    </source>
</evidence>
<keyword evidence="6" id="KW-0653">Protein transport</keyword>
<evidence type="ECO:0000256" key="14">
    <source>
        <dbReference type="SAM" id="Phobius"/>
    </source>
</evidence>
<keyword evidence="2" id="KW-0813">Transport</keyword>
<dbReference type="FunFam" id="1.20.5.3310:FF:000003">
    <property type="entry name" value="Sec-independent protein translocase protein TATB, chloroplastic"/>
    <property type="match status" value="1"/>
</dbReference>
<evidence type="ECO:0000256" key="13">
    <source>
        <dbReference type="SAM" id="MobiDB-lite"/>
    </source>
</evidence>
<evidence type="ECO:0000313" key="16">
    <source>
        <dbReference type="Proteomes" id="UP001454036"/>
    </source>
</evidence>
<evidence type="ECO:0000256" key="3">
    <source>
        <dbReference type="ARBA" id="ARBA00022528"/>
    </source>
</evidence>
<feature type="region of interest" description="Disordered" evidence="13">
    <location>
        <begin position="141"/>
        <end position="220"/>
    </location>
</feature>
<dbReference type="InterPro" id="IPR003369">
    <property type="entry name" value="TatA/B/E"/>
</dbReference>
<sequence>MSASLIPRISSPKQRYCSFPICLISIPPTSNIHFSNSIPQLGIYKISTWNGLRQLDVPTSRCVVNIERKKRCKGVYASLFGVGAPEALVIGVVALLVFGPKGLAEVARNLGKTLRDFQPTIRELQEVSRDFKSTLEREIGLDEIQETTKPTPSTRPTAKPEDFVKANTPTDANSAENKAYTSEEYLMISTEQLRRQREKEADESQPKQQEDGSPTSMEASLGGEDMKIEQVEASAAELQVSDGSVFSKEAETQEYLKQLEEQVQALLAEKQRISSPPAAEVKPQDTSSFSTEASFTEDNVKRTEQGLEELAAQPHEETPPPTESQDEPQSQSEGTEGSWTSKETETQEYLKKLEEEAQELFAEKQTQTVNTAAEVKPEDTHEATSVSSPSQEL</sequence>
<dbReference type="EMBL" id="BAABME010001087">
    <property type="protein sequence ID" value="GAA0147482.1"/>
    <property type="molecule type" value="Genomic_DNA"/>
</dbReference>
<feature type="compositionally biased region" description="Polar residues" evidence="13">
    <location>
        <begin position="327"/>
        <end position="341"/>
    </location>
</feature>
<feature type="transmembrane region" description="Helical" evidence="14">
    <location>
        <begin position="75"/>
        <end position="98"/>
    </location>
</feature>
<keyword evidence="8 14" id="KW-1133">Transmembrane helix</keyword>
<keyword evidence="5 14" id="KW-0812">Transmembrane</keyword>
<dbReference type="PANTHER" id="PTHR33162:SF3">
    <property type="entry name" value="SEC-INDEPENDENT PROTEIN TRANSLOCASE PROTEIN TATB, CHLOROPLASTIC"/>
    <property type="match status" value="1"/>
</dbReference>
<comment type="function">
    <text evidence="12">Part of the twin-arginine translocation (Tat) system that transports large folded proteins containing a characteristic twin-arginine motif in their signal peptide across the thylakoid membrane. Involved in delta pH-dependent protein transport required for chloroplast development, especially thylakoid membrane formation. TATC and TATB mediate precursor recognition, whereas TATA facilitates translocation.</text>
</comment>
<feature type="region of interest" description="Disordered" evidence="13">
    <location>
        <begin position="268"/>
        <end position="393"/>
    </location>
</feature>
<accession>A0AAV3P8M7</accession>
<name>A0AAV3P8M7_LITER</name>
<evidence type="ECO:0000256" key="7">
    <source>
        <dbReference type="ARBA" id="ARBA00022946"/>
    </source>
</evidence>
<dbReference type="InterPro" id="IPR006312">
    <property type="entry name" value="TatA/E"/>
</dbReference>
<reference evidence="15 16" key="1">
    <citation type="submission" date="2024-01" db="EMBL/GenBank/DDBJ databases">
        <title>The complete chloroplast genome sequence of Lithospermum erythrorhizon: insights into the phylogenetic relationship among Boraginaceae species and the maternal lineages of purple gromwells.</title>
        <authorList>
            <person name="Okada T."/>
            <person name="Watanabe K."/>
        </authorList>
    </citation>
    <scope>NUCLEOTIDE SEQUENCE [LARGE SCALE GENOMIC DNA]</scope>
</reference>
<dbReference type="GO" id="GO:0009535">
    <property type="term" value="C:chloroplast thylakoid membrane"/>
    <property type="evidence" value="ECO:0007669"/>
    <property type="project" value="UniProtKB-SubCell"/>
</dbReference>
<proteinExistence type="predicted"/>
<dbReference type="GO" id="GO:0043953">
    <property type="term" value="P:protein transport by the Tat complex"/>
    <property type="evidence" value="ECO:0007669"/>
    <property type="project" value="InterPro"/>
</dbReference>
<protein>
    <submittedName>
        <fullName evidence="15">Uncharacterized protein</fullName>
    </submittedName>
</protein>
<evidence type="ECO:0000256" key="11">
    <source>
        <dbReference type="ARBA" id="ARBA00023136"/>
    </source>
</evidence>
<organism evidence="15 16">
    <name type="scientific">Lithospermum erythrorhizon</name>
    <name type="common">Purple gromwell</name>
    <name type="synonym">Lithospermum officinale var. erythrorhizon</name>
    <dbReference type="NCBI Taxonomy" id="34254"/>
    <lineage>
        <taxon>Eukaryota</taxon>
        <taxon>Viridiplantae</taxon>
        <taxon>Streptophyta</taxon>
        <taxon>Embryophyta</taxon>
        <taxon>Tracheophyta</taxon>
        <taxon>Spermatophyta</taxon>
        <taxon>Magnoliopsida</taxon>
        <taxon>eudicotyledons</taxon>
        <taxon>Gunneridae</taxon>
        <taxon>Pentapetalae</taxon>
        <taxon>asterids</taxon>
        <taxon>lamiids</taxon>
        <taxon>Boraginales</taxon>
        <taxon>Boraginaceae</taxon>
        <taxon>Boraginoideae</taxon>
        <taxon>Lithospermeae</taxon>
        <taxon>Lithospermum</taxon>
    </lineage>
</organism>
<feature type="compositionally biased region" description="Basic and acidic residues" evidence="13">
    <location>
        <begin position="342"/>
        <end position="355"/>
    </location>
</feature>
<dbReference type="GO" id="GO:0033281">
    <property type="term" value="C:TAT protein transport complex"/>
    <property type="evidence" value="ECO:0007669"/>
    <property type="project" value="UniProtKB-ARBA"/>
</dbReference>
<keyword evidence="4" id="KW-0934">Plastid</keyword>
<evidence type="ECO:0000256" key="6">
    <source>
        <dbReference type="ARBA" id="ARBA00022927"/>
    </source>
</evidence>
<feature type="compositionally biased region" description="Polar residues" evidence="13">
    <location>
        <begin position="383"/>
        <end position="393"/>
    </location>
</feature>